<organism evidence="3 4">
    <name type="scientific">Devosia geojensis</name>
    <dbReference type="NCBI Taxonomy" id="443610"/>
    <lineage>
        <taxon>Bacteria</taxon>
        <taxon>Pseudomonadati</taxon>
        <taxon>Pseudomonadota</taxon>
        <taxon>Alphaproteobacteria</taxon>
        <taxon>Hyphomicrobiales</taxon>
        <taxon>Devosiaceae</taxon>
        <taxon>Devosia</taxon>
    </lineage>
</organism>
<evidence type="ECO:0000256" key="2">
    <source>
        <dbReference type="SAM" id="SignalP"/>
    </source>
</evidence>
<feature type="chain" id="PRO_5002486908" description="Bacterial Ig-like domain-containing protein" evidence="2">
    <location>
        <begin position="22"/>
        <end position="317"/>
    </location>
</feature>
<dbReference type="Proteomes" id="UP000033632">
    <property type="component" value="Unassembled WGS sequence"/>
</dbReference>
<dbReference type="STRING" id="443610.VE25_09600"/>
<evidence type="ECO:0000256" key="1">
    <source>
        <dbReference type="SAM" id="MobiDB-lite"/>
    </source>
</evidence>
<dbReference type="PATRIC" id="fig|443610.3.peg.87"/>
<accession>A0A0F5FTC4</accession>
<reference evidence="3 4" key="1">
    <citation type="submission" date="2015-03" db="EMBL/GenBank/DDBJ databases">
        <authorList>
            <person name="Hassan Y.I."/>
            <person name="Lepp D."/>
            <person name="Li X.-Z."/>
            <person name="Zhou T."/>
        </authorList>
    </citation>
    <scope>NUCLEOTIDE SEQUENCE [LARGE SCALE GENOMIC DNA]</scope>
    <source>
        <strain evidence="3 4">BD-c194</strain>
    </source>
</reference>
<proteinExistence type="predicted"/>
<comment type="caution">
    <text evidence="3">The sequence shown here is derived from an EMBL/GenBank/DDBJ whole genome shotgun (WGS) entry which is preliminary data.</text>
</comment>
<sequence length="317" mass="32832">MVALVAGALLAGLESPAPVLAQEASEMPPLPRPRPDRNAPAPAAPTTTSPAATATEAISALTNAPQPVTLTASISTGGAQVTEGLTWRVFDTTPDAQGELAMVAKSEDATASITLPPGEYVVHVAYGRAQTSDTMTVAPGANAKSIAIEAGALRLNAAVTGDIPIPSDLLRFDLFTAGGSESERTLVAEGVSPNDIVTLNAGTYHIVSHFGRINAVVRADLRVEPGQLTDATLYHQASQISFKLVSEPGGEAIADVEWTVQSPDGTTLFTDLGAFPSTVLAAGDYQVIAKQAQSVFNRDFEVRSGSPQEVEVLTAVY</sequence>
<evidence type="ECO:0000313" key="4">
    <source>
        <dbReference type="Proteomes" id="UP000033632"/>
    </source>
</evidence>
<evidence type="ECO:0008006" key="5">
    <source>
        <dbReference type="Google" id="ProtNLM"/>
    </source>
</evidence>
<evidence type="ECO:0000313" key="3">
    <source>
        <dbReference type="EMBL" id="KKB12063.1"/>
    </source>
</evidence>
<feature type="signal peptide" evidence="2">
    <location>
        <begin position="1"/>
        <end position="21"/>
    </location>
</feature>
<keyword evidence="4" id="KW-1185">Reference proteome</keyword>
<keyword evidence="2" id="KW-0732">Signal</keyword>
<feature type="region of interest" description="Disordered" evidence="1">
    <location>
        <begin position="25"/>
        <end position="53"/>
    </location>
</feature>
<feature type="compositionally biased region" description="Low complexity" evidence="1">
    <location>
        <begin position="38"/>
        <end position="53"/>
    </location>
</feature>
<dbReference type="AlphaFoldDB" id="A0A0F5FTC4"/>
<protein>
    <recommendedName>
        <fullName evidence="5">Bacterial Ig-like domain-containing protein</fullName>
    </recommendedName>
</protein>
<name>A0A0F5FTC4_9HYPH</name>
<dbReference type="EMBL" id="JZEX01000097">
    <property type="protein sequence ID" value="KKB12063.1"/>
    <property type="molecule type" value="Genomic_DNA"/>
</dbReference>
<gene>
    <name evidence="3" type="ORF">VE25_09600</name>
</gene>